<dbReference type="Gene3D" id="3.30.559.10">
    <property type="entry name" value="Chloramphenicol acetyltransferase-like domain"/>
    <property type="match status" value="2"/>
</dbReference>
<protein>
    <submittedName>
        <fullName evidence="3">Uncharacterized protein</fullName>
    </submittedName>
</protein>
<dbReference type="AlphaFoldDB" id="A0A5D2G2E8"/>
<dbReference type="EMBL" id="CM017693">
    <property type="protein sequence ID" value="TYH12394.1"/>
    <property type="molecule type" value="Genomic_DNA"/>
</dbReference>
<dbReference type="GO" id="GO:0016747">
    <property type="term" value="F:acyltransferase activity, transferring groups other than amino-acyl groups"/>
    <property type="evidence" value="ECO:0007669"/>
    <property type="project" value="UniProtKB-ARBA"/>
</dbReference>
<dbReference type="InterPro" id="IPR023213">
    <property type="entry name" value="CAT-like_dom_sf"/>
</dbReference>
<keyword evidence="4" id="KW-1185">Reference proteome</keyword>
<gene>
    <name evidence="3" type="ORF">ES288_A06G064100v1</name>
</gene>
<keyword evidence="1" id="KW-0808">Transferase</keyword>
<dbReference type="InterPro" id="IPR051504">
    <property type="entry name" value="Plant_metabolite_acyltrans"/>
</dbReference>
<evidence type="ECO:0000313" key="3">
    <source>
        <dbReference type="EMBL" id="TYH12394.1"/>
    </source>
</evidence>
<name>A0A5D2G2E8_GOSDA</name>
<reference evidence="3 4" key="1">
    <citation type="submission" date="2019-06" db="EMBL/GenBank/DDBJ databases">
        <title>WGS assembly of Gossypium darwinii.</title>
        <authorList>
            <person name="Chen Z.J."/>
            <person name="Sreedasyam A."/>
            <person name="Ando A."/>
            <person name="Song Q."/>
            <person name="De L."/>
            <person name="Hulse-Kemp A."/>
            <person name="Ding M."/>
            <person name="Ye W."/>
            <person name="Kirkbride R."/>
            <person name="Jenkins J."/>
            <person name="Plott C."/>
            <person name="Lovell J."/>
            <person name="Lin Y.-M."/>
            <person name="Vaughn R."/>
            <person name="Liu B."/>
            <person name="Li W."/>
            <person name="Simpson S."/>
            <person name="Scheffler B."/>
            <person name="Saski C."/>
            <person name="Grover C."/>
            <person name="Hu G."/>
            <person name="Conover J."/>
            <person name="Carlson J."/>
            <person name="Shu S."/>
            <person name="Boston L."/>
            <person name="Williams M."/>
            <person name="Peterson D."/>
            <person name="Mcgee K."/>
            <person name="Jones D."/>
            <person name="Wendel J."/>
            <person name="Stelly D."/>
            <person name="Grimwood J."/>
            <person name="Schmutz J."/>
        </authorList>
    </citation>
    <scope>NUCLEOTIDE SEQUENCE [LARGE SCALE GENOMIC DNA]</scope>
    <source>
        <strain evidence="3">1808015.09</strain>
    </source>
</reference>
<dbReference type="Pfam" id="PF02458">
    <property type="entry name" value="Transferase"/>
    <property type="match status" value="1"/>
</dbReference>
<evidence type="ECO:0000313" key="4">
    <source>
        <dbReference type="Proteomes" id="UP000323506"/>
    </source>
</evidence>
<evidence type="ECO:0000256" key="1">
    <source>
        <dbReference type="ARBA" id="ARBA00022679"/>
    </source>
</evidence>
<proteinExistence type="predicted"/>
<keyword evidence="2" id="KW-0012">Acyltransferase</keyword>
<accession>A0A5D2G2E8</accession>
<dbReference type="Proteomes" id="UP000323506">
    <property type="component" value="Chromosome A06"/>
</dbReference>
<organism evidence="3 4">
    <name type="scientific">Gossypium darwinii</name>
    <name type="common">Darwin's cotton</name>
    <name type="synonym">Gossypium barbadense var. darwinii</name>
    <dbReference type="NCBI Taxonomy" id="34276"/>
    <lineage>
        <taxon>Eukaryota</taxon>
        <taxon>Viridiplantae</taxon>
        <taxon>Streptophyta</taxon>
        <taxon>Embryophyta</taxon>
        <taxon>Tracheophyta</taxon>
        <taxon>Spermatophyta</taxon>
        <taxon>Magnoliopsida</taxon>
        <taxon>eudicotyledons</taxon>
        <taxon>Gunneridae</taxon>
        <taxon>Pentapetalae</taxon>
        <taxon>rosids</taxon>
        <taxon>malvids</taxon>
        <taxon>Malvales</taxon>
        <taxon>Malvaceae</taxon>
        <taxon>Malvoideae</taxon>
        <taxon>Gossypium</taxon>
    </lineage>
</organism>
<dbReference type="PANTHER" id="PTHR31625">
    <property type="match status" value="1"/>
</dbReference>
<evidence type="ECO:0000256" key="2">
    <source>
        <dbReference type="ARBA" id="ARBA00023315"/>
    </source>
</evidence>
<sequence>MTILAESSVKVVEDASYVSPPPGSVPTASLPLTCFDRVFLCFPSTWMRCLFFYEFKHPTSHFMQTILPNLKTSLSLTLQHFFPFAANLVYPPPPPQVPYISYTQGDSVSFVVKVSTADFNHLVGDHARDNQELPALVPKRPSSNETNGCKQEPVMAIQVTVFPNAGFSIGVGFSHVVTDGRSFGHFMKSWASIHRCEGDLACLDNYLPCFNRDLINDPVELASLFTKGAERAFQSAISPSILFNNFRVTYKIKDSQVELLKDRVKTKCTQVNGSEPIRISTFAVTCAYMWVCLLKLQQSGTHQHLSSTDSDALSYFHFAAECRDHLKLRQTYFGNCIILRLASAKKSEVLGENGNLVAATAIGREIMEFQKQPFKDAQESWLKIIEIFKMGEDLVRVGSSPKFGLYKTDFGWGRPRNIENPILPSFGTCSMFVIAENREEEEGGVEFALAFASHDLDIFNTIFHQGLLKLESSK</sequence>